<feature type="region of interest" description="Disordered" evidence="1">
    <location>
        <begin position="33"/>
        <end position="69"/>
    </location>
</feature>
<name>A0A453E9F1_AEGTS</name>
<dbReference type="AlphaFoldDB" id="A0A453E9F1"/>
<organism evidence="2 3">
    <name type="scientific">Aegilops tauschii subsp. strangulata</name>
    <name type="common">Goatgrass</name>
    <dbReference type="NCBI Taxonomy" id="200361"/>
    <lineage>
        <taxon>Eukaryota</taxon>
        <taxon>Viridiplantae</taxon>
        <taxon>Streptophyta</taxon>
        <taxon>Embryophyta</taxon>
        <taxon>Tracheophyta</taxon>
        <taxon>Spermatophyta</taxon>
        <taxon>Magnoliopsida</taxon>
        <taxon>Liliopsida</taxon>
        <taxon>Poales</taxon>
        <taxon>Poaceae</taxon>
        <taxon>BOP clade</taxon>
        <taxon>Pooideae</taxon>
        <taxon>Triticodae</taxon>
        <taxon>Triticeae</taxon>
        <taxon>Triticinae</taxon>
        <taxon>Aegilops</taxon>
    </lineage>
</organism>
<evidence type="ECO:0000256" key="1">
    <source>
        <dbReference type="SAM" id="MobiDB-lite"/>
    </source>
</evidence>
<reference evidence="2" key="5">
    <citation type="journal article" date="2021" name="G3 (Bethesda)">
        <title>Aegilops tauschii genome assembly Aet v5.0 features greater sequence contiguity and improved annotation.</title>
        <authorList>
            <person name="Wang L."/>
            <person name="Zhu T."/>
            <person name="Rodriguez J.C."/>
            <person name="Deal K.R."/>
            <person name="Dubcovsky J."/>
            <person name="McGuire P.E."/>
            <person name="Lux T."/>
            <person name="Spannagl M."/>
            <person name="Mayer K.F.X."/>
            <person name="Baldrich P."/>
            <person name="Meyers B.C."/>
            <person name="Huo N."/>
            <person name="Gu Y.Q."/>
            <person name="Zhou H."/>
            <person name="Devos K.M."/>
            <person name="Bennetzen J.L."/>
            <person name="Unver T."/>
            <person name="Budak H."/>
            <person name="Gulick P.J."/>
            <person name="Galiba G."/>
            <person name="Kalapos B."/>
            <person name="Nelson D.R."/>
            <person name="Li P."/>
            <person name="You F.M."/>
            <person name="Luo M.C."/>
            <person name="Dvorak J."/>
        </authorList>
    </citation>
    <scope>NUCLEOTIDE SEQUENCE [LARGE SCALE GENOMIC DNA]</scope>
    <source>
        <strain evidence="2">cv. AL8/78</strain>
    </source>
</reference>
<dbReference type="Gramene" id="AET3Gv20264400.18">
    <property type="protein sequence ID" value="AET3Gv20264400.18"/>
    <property type="gene ID" value="AET3Gv20264400"/>
</dbReference>
<evidence type="ECO:0000313" key="3">
    <source>
        <dbReference type="Proteomes" id="UP000015105"/>
    </source>
</evidence>
<reference evidence="2" key="3">
    <citation type="journal article" date="2017" name="Nature">
        <title>Genome sequence of the progenitor of the wheat D genome Aegilops tauschii.</title>
        <authorList>
            <person name="Luo M.C."/>
            <person name="Gu Y.Q."/>
            <person name="Puiu D."/>
            <person name="Wang H."/>
            <person name="Twardziok S.O."/>
            <person name="Deal K.R."/>
            <person name="Huo N."/>
            <person name="Zhu T."/>
            <person name="Wang L."/>
            <person name="Wang Y."/>
            <person name="McGuire P.E."/>
            <person name="Liu S."/>
            <person name="Long H."/>
            <person name="Ramasamy R.K."/>
            <person name="Rodriguez J.C."/>
            <person name="Van S.L."/>
            <person name="Yuan L."/>
            <person name="Wang Z."/>
            <person name="Xia Z."/>
            <person name="Xiao L."/>
            <person name="Anderson O.D."/>
            <person name="Ouyang S."/>
            <person name="Liang Y."/>
            <person name="Zimin A.V."/>
            <person name="Pertea G."/>
            <person name="Qi P."/>
            <person name="Bennetzen J.L."/>
            <person name="Dai X."/>
            <person name="Dawson M.W."/>
            <person name="Muller H.G."/>
            <person name="Kugler K."/>
            <person name="Rivarola-Duarte L."/>
            <person name="Spannagl M."/>
            <person name="Mayer K.F.X."/>
            <person name="Lu F.H."/>
            <person name="Bevan M.W."/>
            <person name="Leroy P."/>
            <person name="Li P."/>
            <person name="You F.M."/>
            <person name="Sun Q."/>
            <person name="Liu Z."/>
            <person name="Lyons E."/>
            <person name="Wicker T."/>
            <person name="Salzberg S.L."/>
            <person name="Devos K.M."/>
            <person name="Dvorak J."/>
        </authorList>
    </citation>
    <scope>NUCLEOTIDE SEQUENCE [LARGE SCALE GENOMIC DNA]</scope>
    <source>
        <strain evidence="2">cv. AL8/78</strain>
    </source>
</reference>
<reference evidence="3" key="1">
    <citation type="journal article" date="2014" name="Science">
        <title>Ancient hybridizations among the ancestral genomes of bread wheat.</title>
        <authorList>
            <consortium name="International Wheat Genome Sequencing Consortium,"/>
            <person name="Marcussen T."/>
            <person name="Sandve S.R."/>
            <person name="Heier L."/>
            <person name="Spannagl M."/>
            <person name="Pfeifer M."/>
            <person name="Jakobsen K.S."/>
            <person name="Wulff B.B."/>
            <person name="Steuernagel B."/>
            <person name="Mayer K.F."/>
            <person name="Olsen O.A."/>
        </authorList>
    </citation>
    <scope>NUCLEOTIDE SEQUENCE [LARGE SCALE GENOMIC DNA]</scope>
    <source>
        <strain evidence="3">cv. AL8/78</strain>
    </source>
</reference>
<sequence>IPFTILENQKKSRKTLTSQGPSALAVLRNVQAGAGGATSRTTRSLTMEKVTPRSSAPIDGSLRSRASDSSFAGLVQPAAQAPGKAASEEKVCAEVAATAVQFCALFIISGSPD</sequence>
<evidence type="ECO:0000313" key="2">
    <source>
        <dbReference type="EnsemblPlants" id="AET3Gv20264400.18"/>
    </source>
</evidence>
<dbReference type="Proteomes" id="UP000015105">
    <property type="component" value="Chromosome 3D"/>
</dbReference>
<proteinExistence type="predicted"/>
<reference evidence="3" key="2">
    <citation type="journal article" date="2017" name="Nat. Plants">
        <title>The Aegilops tauschii genome reveals multiple impacts of transposons.</title>
        <authorList>
            <person name="Zhao G."/>
            <person name="Zou C."/>
            <person name="Li K."/>
            <person name="Wang K."/>
            <person name="Li T."/>
            <person name="Gao L."/>
            <person name="Zhang X."/>
            <person name="Wang H."/>
            <person name="Yang Z."/>
            <person name="Liu X."/>
            <person name="Jiang W."/>
            <person name="Mao L."/>
            <person name="Kong X."/>
            <person name="Jiao Y."/>
            <person name="Jia J."/>
        </authorList>
    </citation>
    <scope>NUCLEOTIDE SEQUENCE [LARGE SCALE GENOMIC DNA]</scope>
    <source>
        <strain evidence="3">cv. AL8/78</strain>
    </source>
</reference>
<protein>
    <submittedName>
        <fullName evidence="2">Uncharacterized protein</fullName>
    </submittedName>
</protein>
<keyword evidence="3" id="KW-1185">Reference proteome</keyword>
<accession>A0A453E9F1</accession>
<reference evidence="2" key="4">
    <citation type="submission" date="2019-03" db="UniProtKB">
        <authorList>
            <consortium name="EnsemblPlants"/>
        </authorList>
    </citation>
    <scope>IDENTIFICATION</scope>
</reference>
<dbReference type="EnsemblPlants" id="AET3Gv20264400.18">
    <property type="protein sequence ID" value="AET3Gv20264400.18"/>
    <property type="gene ID" value="AET3Gv20264400"/>
</dbReference>